<keyword evidence="1" id="KW-1133">Transmembrane helix</keyword>
<keyword evidence="1" id="KW-0472">Membrane</keyword>
<dbReference type="Proteomes" id="UP000239340">
    <property type="component" value="Chromosome"/>
</dbReference>
<feature type="transmembrane region" description="Helical" evidence="1">
    <location>
        <begin position="38"/>
        <end position="61"/>
    </location>
</feature>
<evidence type="ECO:0000313" key="2">
    <source>
        <dbReference type="EMBL" id="AUX76398.1"/>
    </source>
</evidence>
<evidence type="ECO:0000256" key="1">
    <source>
        <dbReference type="SAM" id="Phobius"/>
    </source>
</evidence>
<reference evidence="2 3" key="1">
    <citation type="submission" date="2017-10" db="EMBL/GenBank/DDBJ databases">
        <title>Analysis of the genome sequences of Rhizobium populations associated to common bean (phaseolus vulgaris).</title>
        <authorList>
            <person name="Bustos P."/>
            <person name="Santamaria R.I."/>
            <person name="Miranda-Sanchez F."/>
            <person name="Perez-Carrascal O."/>
            <person name="Juarez S."/>
            <person name="Lozano L."/>
            <person name="Martinez-Flores I."/>
            <person name="Vinuesa P."/>
            <person name="Martinez-Romero E."/>
            <person name="Cevallos M.A."/>
            <person name="Romero D."/>
            <person name="Davila G."/>
            <person name="Gonzalez V."/>
        </authorList>
    </citation>
    <scope>NUCLEOTIDE SEQUENCE [LARGE SCALE GENOMIC DNA]</scope>
    <source>
        <strain evidence="2 3">NXT3</strain>
    </source>
</reference>
<organism evidence="2 3">
    <name type="scientific">Rhizobium fredii</name>
    <name type="common">Sinorhizobium fredii</name>
    <dbReference type="NCBI Taxonomy" id="380"/>
    <lineage>
        <taxon>Bacteria</taxon>
        <taxon>Pseudomonadati</taxon>
        <taxon>Pseudomonadota</taxon>
        <taxon>Alphaproteobacteria</taxon>
        <taxon>Hyphomicrobiales</taxon>
        <taxon>Rhizobiaceae</taxon>
        <taxon>Sinorhizobium/Ensifer group</taxon>
        <taxon>Sinorhizobium</taxon>
    </lineage>
</organism>
<accession>A0A2L0H4K5</accession>
<gene>
    <name evidence="2" type="ORF">NXT3_CH01830</name>
</gene>
<evidence type="ECO:0000313" key="3">
    <source>
        <dbReference type="Proteomes" id="UP000239340"/>
    </source>
</evidence>
<protein>
    <submittedName>
        <fullName evidence="2">Uncharacterized protein</fullName>
    </submittedName>
</protein>
<sequence length="104" mass="11767">MRRYRAAYILVVLVVGLGNIIANFVFPQNELLLMAISHWTLAALTFPLGIFASAIGFVLLYKGLSTPAETTLVITPIFAVLGYTQWYRLIPAFYRRQGERDLMQ</sequence>
<feature type="transmembrane region" description="Helical" evidence="1">
    <location>
        <begin position="73"/>
        <end position="94"/>
    </location>
</feature>
<feature type="transmembrane region" description="Helical" evidence="1">
    <location>
        <begin position="6"/>
        <end position="26"/>
    </location>
</feature>
<proteinExistence type="predicted"/>
<keyword evidence="1" id="KW-0812">Transmembrane</keyword>
<dbReference type="AlphaFoldDB" id="A0A2L0H4K5"/>
<dbReference type="EMBL" id="CP024307">
    <property type="protein sequence ID" value="AUX76398.1"/>
    <property type="molecule type" value="Genomic_DNA"/>
</dbReference>
<dbReference type="RefSeq" id="WP_104839210.1">
    <property type="nucleotide sequence ID" value="NZ_CP024307.1"/>
</dbReference>
<name>A0A2L0H4K5_RHIFR</name>